<name>A0A0M3HEV4_ASCLU</name>
<keyword evidence="1" id="KW-1185">Reference proteome</keyword>
<dbReference type="AlphaFoldDB" id="A0A0M3HEV4"/>
<accession>A0A0M3HEV4</accession>
<evidence type="ECO:0000313" key="1">
    <source>
        <dbReference type="Proteomes" id="UP000036681"/>
    </source>
</evidence>
<dbReference type="WBParaSite" id="ALUE_0000004001-mRNA-1">
    <property type="protein sequence ID" value="ALUE_0000004001-mRNA-1"/>
    <property type="gene ID" value="ALUE_0000004001"/>
</dbReference>
<proteinExistence type="predicted"/>
<protein>
    <submittedName>
        <fullName evidence="2">C-type lectin domain-containing protein</fullName>
    </submittedName>
</protein>
<evidence type="ECO:0000313" key="2">
    <source>
        <dbReference type="WBParaSite" id="ALUE_0000004001-mRNA-1"/>
    </source>
</evidence>
<organism evidence="1 2">
    <name type="scientific">Ascaris lumbricoides</name>
    <name type="common">Giant roundworm</name>
    <dbReference type="NCBI Taxonomy" id="6252"/>
    <lineage>
        <taxon>Eukaryota</taxon>
        <taxon>Metazoa</taxon>
        <taxon>Ecdysozoa</taxon>
        <taxon>Nematoda</taxon>
        <taxon>Chromadorea</taxon>
        <taxon>Rhabditida</taxon>
        <taxon>Spirurina</taxon>
        <taxon>Ascaridomorpha</taxon>
        <taxon>Ascaridoidea</taxon>
        <taxon>Ascarididae</taxon>
        <taxon>Ascaris</taxon>
    </lineage>
</organism>
<sequence>MPDKLNCKEIREEMHRSSQIVEILSNAFISVNATFCAKVTRTICTECFLRWSLAVTRDEATVHNMTRSQCLEIRRSLELNGIRLEPIDANRWASKQPSEYSYSWIGIRCHTITGYHIEQGVIKFYDGLSRTSGCNKTLGKCITTTETILWDPSELADRRPYRTLGKVNAQISNRFVTSPSMQEHSSELIISVITVKARRGRITS</sequence>
<dbReference type="Proteomes" id="UP000036681">
    <property type="component" value="Unplaced"/>
</dbReference>
<reference evidence="2" key="1">
    <citation type="submission" date="2017-02" db="UniProtKB">
        <authorList>
            <consortium name="WormBaseParasite"/>
        </authorList>
    </citation>
    <scope>IDENTIFICATION</scope>
</reference>